<dbReference type="InterPro" id="IPR052894">
    <property type="entry name" value="AsmA-related"/>
</dbReference>
<evidence type="ECO:0008006" key="7">
    <source>
        <dbReference type="Google" id="ProtNLM"/>
    </source>
</evidence>
<reference evidence="4 6" key="2">
    <citation type="submission" date="2018-08" db="EMBL/GenBank/DDBJ databases">
        <title>Genetic Globetrotter - A new plasmid hitch-hiking vast phylogenetic and geographic distances.</title>
        <authorList>
            <person name="Vollmers J."/>
            <person name="Petersen J."/>
        </authorList>
    </citation>
    <scope>NUCLEOTIDE SEQUENCE [LARGE SCALE GENOMIC DNA]</scope>
    <source>
        <strain evidence="4 6">DSM 26383</strain>
    </source>
</reference>
<feature type="region of interest" description="Disordered" evidence="1">
    <location>
        <begin position="1084"/>
        <end position="1111"/>
    </location>
</feature>
<dbReference type="PATRIC" id="fig|540747.5.peg.4935"/>
<proteinExistence type="predicted"/>
<feature type="compositionally biased region" description="Basic and acidic residues" evidence="1">
    <location>
        <begin position="1100"/>
        <end position="1111"/>
    </location>
</feature>
<evidence type="ECO:0000256" key="1">
    <source>
        <dbReference type="SAM" id="MobiDB-lite"/>
    </source>
</evidence>
<dbReference type="PANTHER" id="PTHR30441:SF4">
    <property type="entry name" value="PROTEIN ASMA"/>
    <property type="match status" value="1"/>
</dbReference>
<dbReference type="GO" id="GO:0005886">
    <property type="term" value="C:plasma membrane"/>
    <property type="evidence" value="ECO:0007669"/>
    <property type="project" value="TreeGrafter"/>
</dbReference>
<evidence type="ECO:0000313" key="4">
    <source>
        <dbReference type="EMBL" id="QEW27294.1"/>
    </source>
</evidence>
<evidence type="ECO:0000313" key="5">
    <source>
        <dbReference type="Proteomes" id="UP000051401"/>
    </source>
</evidence>
<dbReference type="KEGG" id="rid:RIdsm_03106"/>
<dbReference type="Proteomes" id="UP000051401">
    <property type="component" value="Unassembled WGS sequence"/>
</dbReference>
<evidence type="ECO:0000256" key="2">
    <source>
        <dbReference type="SAM" id="Phobius"/>
    </source>
</evidence>
<feature type="transmembrane region" description="Helical" evidence="2">
    <location>
        <begin position="20"/>
        <end position="41"/>
    </location>
</feature>
<name>A0A0T5P988_9RHOB</name>
<dbReference type="EMBL" id="CP031598">
    <property type="protein sequence ID" value="QEW27294.1"/>
    <property type="molecule type" value="Genomic_DNA"/>
</dbReference>
<reference evidence="3 5" key="1">
    <citation type="submission" date="2015-04" db="EMBL/GenBank/DDBJ databases">
        <title>The draft genome sequence of Roseovarius indicus B108T.</title>
        <authorList>
            <person name="Li G."/>
            <person name="Lai Q."/>
            <person name="Shao Z."/>
            <person name="Yan P."/>
        </authorList>
    </citation>
    <scope>NUCLEOTIDE SEQUENCE [LARGE SCALE GENOMIC DNA]</scope>
    <source>
        <strain evidence="3 5">B108</strain>
    </source>
</reference>
<keyword evidence="5" id="KW-1185">Reference proteome</keyword>
<dbReference type="EMBL" id="LAXI01000005">
    <property type="protein sequence ID" value="KRS17895.1"/>
    <property type="molecule type" value="Genomic_DNA"/>
</dbReference>
<dbReference type="STRING" id="540747.SAMN04488031_101239"/>
<keyword evidence="2" id="KW-0472">Membrane</keyword>
<dbReference type="PANTHER" id="PTHR30441">
    <property type="entry name" value="DUF748 DOMAIN-CONTAINING PROTEIN"/>
    <property type="match status" value="1"/>
</dbReference>
<protein>
    <recommendedName>
        <fullName evidence="7">DUF3971 domain-containing protein</fullName>
    </recommendedName>
</protein>
<dbReference type="RefSeq" id="WP_057815848.1">
    <property type="nucleotide sequence ID" value="NZ_CP031598.1"/>
</dbReference>
<sequence>MTDEKQERPRGRRLKKAGLWSGGLMVALAAASVVATLSLLGTRISAPDWLRERITEKINSDVQGLSIGFADVSVVLENDWVPRLALNRVTIRDEAGTPIAQLSDVQSAVALGPLLKGQLQPGRISLTGARVTLRRAADGAVGVSVGDTAGPVEEAETVTALIKQADTFFQRPHFSALTEVSAENLTLRFEDARAGKAWTVDGGRIQVQRDGQDLTIRTDFALLGARDYATTLAVAYSSRIGETAAEIAVDFEDMPAGDIAGQSPALTWLTALEAPISGSIRAAVDEEGQLGPLDTKLEIGAGVLHPNEAASPVAFDHASTHFTYDPADQLIRFHELDLKSRWVSARIEGQTYLAGMEDGWPNALVSQFRVHDLTANPMEIYDEPVAFEGAMMDMRLTLDPFRITLGELSLSDQGQNLVVTGDVHAKPDGWYASVDGRLPGIDPDRLMTLWPEGLEPKTRTWIEENIVTATLSDIQVALRSVPGHKPDVFLGFDFSELTSRFIKNVPVIEDGRGHATIHDNRFVIAAHEGYVTAAQGGKIDISGSSFDIPDIRVKRGPGRVRLKTSSTITAALSLLNEEPFRFLDKAGRPVTLADGRATLEGQLDFLVIDDLQPDDVAFGLTGAMQDVRSETLIEERVLASSELKIDATNERLNISGEGRVGRVPFGGTWSMPLVEGSNGRSHVDGWIELSERFADEFRIGLPPGSISGAGRGQIEIDFENETPPVFRMSSDLGGVALRLRPLDWAIGADATGLLEVSGALGQPPSIDRIRLDAAGLRANGSVTLNDDGTLQQANFGRVQLGSWVDAPVDLVGLGPNKPPLVRVTGGEIDLRQTSLAAKGDGPRGEQGPVSLRLDRLQISDKIALTEFNAELDMSQGADGKFTGKVNGRTPIVGRVLPRDGRSAFTITSQDAGGVLRSANVLKQARDGSLALVLVPGQAEGTYDGKLTVDNLRVKDAPAMAALLNALSVVGILEQLAGEGLHFNRVETEFQLGPDRVTVYNGSAVGASLGISMEGYYWLEAQQMDMEGVISPVYAVNMLGGLFSRQGEGLLGFQYSLKGPTSQPKVQVNPLSVLTPGMFRELFRRAPPKRSGVASSTGESQTREDTTRSQDR</sequence>
<evidence type="ECO:0000313" key="3">
    <source>
        <dbReference type="EMBL" id="KRS17895.1"/>
    </source>
</evidence>
<keyword evidence="2" id="KW-1133">Transmembrane helix</keyword>
<dbReference type="GO" id="GO:0090313">
    <property type="term" value="P:regulation of protein targeting to membrane"/>
    <property type="evidence" value="ECO:0007669"/>
    <property type="project" value="TreeGrafter"/>
</dbReference>
<organism evidence="3 5">
    <name type="scientific">Roseovarius indicus</name>
    <dbReference type="NCBI Taxonomy" id="540747"/>
    <lineage>
        <taxon>Bacteria</taxon>
        <taxon>Pseudomonadati</taxon>
        <taxon>Pseudomonadota</taxon>
        <taxon>Alphaproteobacteria</taxon>
        <taxon>Rhodobacterales</taxon>
        <taxon>Roseobacteraceae</taxon>
        <taxon>Roseovarius</taxon>
    </lineage>
</organism>
<dbReference type="Proteomes" id="UP000325785">
    <property type="component" value="Chromosome"/>
</dbReference>
<keyword evidence="2" id="KW-0812">Transmembrane</keyword>
<evidence type="ECO:0000313" key="6">
    <source>
        <dbReference type="Proteomes" id="UP000325785"/>
    </source>
</evidence>
<dbReference type="AlphaFoldDB" id="A0A0T5P988"/>
<gene>
    <name evidence="4" type="ORF">RIdsm_03106</name>
    <name evidence="3" type="ORF">XM52_10050</name>
</gene>
<accession>A0A0T5P988</accession>
<dbReference type="OrthoDB" id="7161641at2"/>